<name>A0A857DKD7_9FIRM</name>
<accession>A0A857DKD7</accession>
<gene>
    <name evidence="2" type="ORF">GQ588_00895</name>
</gene>
<dbReference type="Proteomes" id="UP000430508">
    <property type="component" value="Chromosome"/>
</dbReference>
<dbReference type="Pfam" id="PF12654">
    <property type="entry name" value="DUF3786"/>
    <property type="match status" value="1"/>
</dbReference>
<evidence type="ECO:0000313" key="2">
    <source>
        <dbReference type="EMBL" id="QHA01830.1"/>
    </source>
</evidence>
<proteinExistence type="predicted"/>
<dbReference type="EMBL" id="CP046996">
    <property type="protein sequence ID" value="QHA01830.1"/>
    <property type="molecule type" value="Genomic_DNA"/>
</dbReference>
<dbReference type="InterPro" id="IPR024264">
    <property type="entry name" value="DUF3786"/>
</dbReference>
<evidence type="ECO:0000259" key="1">
    <source>
        <dbReference type="Pfam" id="PF12654"/>
    </source>
</evidence>
<feature type="domain" description="DUF3786" evidence="1">
    <location>
        <begin position="14"/>
        <end position="186"/>
    </location>
</feature>
<sequence>MHYEFIRTKLIDCDPVEISRKSGTAYDSQKQEFCVFLMGRTYFVSYPSGKIYDSNRSEITNFPVMTLILRYLVHAKGTPPTQRNITYQEVSGGQVYYRNFYGRCIMRLARMFGKDFSALERAMQKLNAVKTTHGDLSYRFQFINNIYVTFILWNGDEEFATGANILFDANTLDYFNAEDHAVVCDIALSFLKELAK</sequence>
<organism evidence="2 3">
    <name type="scientific">Dehalobacter restrictus</name>
    <dbReference type="NCBI Taxonomy" id="55583"/>
    <lineage>
        <taxon>Bacteria</taxon>
        <taxon>Bacillati</taxon>
        <taxon>Bacillota</taxon>
        <taxon>Clostridia</taxon>
        <taxon>Eubacteriales</taxon>
        <taxon>Desulfitobacteriaceae</taxon>
        <taxon>Dehalobacter</taxon>
    </lineage>
</organism>
<reference evidence="2 3" key="1">
    <citation type="submission" date="2019-12" db="EMBL/GenBank/DDBJ databases">
        <title>Sequence classification of anaerobic respiratory reductive dehalogenases: First we see many, then we see few.</title>
        <authorList>
            <person name="Molenda O."/>
            <person name="Puentes Jacome L.A."/>
            <person name="Cao X."/>
            <person name="Nesbo C.L."/>
            <person name="Tang S."/>
            <person name="Morson N."/>
            <person name="Patron J."/>
            <person name="Lomheim L."/>
            <person name="Wishart D.S."/>
            <person name="Edwards E.A."/>
        </authorList>
    </citation>
    <scope>NUCLEOTIDE SEQUENCE [LARGE SCALE GENOMIC DNA]</scope>
    <source>
        <strain evidence="2 3">12DCA</strain>
    </source>
</reference>
<dbReference type="AlphaFoldDB" id="A0A857DKD7"/>
<protein>
    <submittedName>
        <fullName evidence="2">DUF3786 domain-containing protein</fullName>
    </submittedName>
</protein>
<evidence type="ECO:0000313" key="3">
    <source>
        <dbReference type="Proteomes" id="UP000430508"/>
    </source>
</evidence>